<dbReference type="CDD" id="cd00371">
    <property type="entry name" value="HMA"/>
    <property type="match status" value="1"/>
</dbReference>
<sequence length="72" mass="7282">MTTETVAVSGMTCEHCVASVTEEVSELAGVTDVAVDLVPGGSSSVTVTSARPIDVQALRGAIAEAGYEVVTR</sequence>
<dbReference type="Pfam" id="PF00403">
    <property type="entry name" value="HMA"/>
    <property type="match status" value="1"/>
</dbReference>
<dbReference type="Proteomes" id="UP000078335">
    <property type="component" value="Unassembled WGS sequence"/>
</dbReference>
<dbReference type="InterPro" id="IPR017969">
    <property type="entry name" value="Heavy-metal-associated_CS"/>
</dbReference>
<reference evidence="3 4" key="1">
    <citation type="journal article" date="2016" name="Front. Microbiol.">
        <title>Genomic Resource of Rice Seed Associated Bacteria.</title>
        <authorList>
            <person name="Midha S."/>
            <person name="Bansal K."/>
            <person name="Sharma S."/>
            <person name="Kumar N."/>
            <person name="Patil P.P."/>
            <person name="Chaudhry V."/>
            <person name="Patil P.B."/>
        </authorList>
    </citation>
    <scope>NUCLEOTIDE SEQUENCE [LARGE SCALE GENOMIC DNA]</scope>
    <source>
        <strain evidence="3 4">NS263</strain>
    </source>
</reference>
<keyword evidence="1" id="KW-0479">Metal-binding</keyword>
<proteinExistence type="predicted"/>
<dbReference type="Gene3D" id="3.30.70.100">
    <property type="match status" value="1"/>
</dbReference>
<gene>
    <name evidence="3" type="ORF">NS263_00210</name>
</gene>
<dbReference type="PROSITE" id="PS50846">
    <property type="entry name" value="HMA_2"/>
    <property type="match status" value="1"/>
</dbReference>
<organism evidence="3 4">
    <name type="scientific">Curtobacterium oceanosedimentum</name>
    <dbReference type="NCBI Taxonomy" id="465820"/>
    <lineage>
        <taxon>Bacteria</taxon>
        <taxon>Bacillati</taxon>
        <taxon>Actinomycetota</taxon>
        <taxon>Actinomycetes</taxon>
        <taxon>Micrococcales</taxon>
        <taxon>Microbacteriaceae</taxon>
        <taxon>Curtobacterium</taxon>
    </lineage>
</organism>
<protein>
    <recommendedName>
        <fullName evidence="2">HMA domain-containing protein</fullName>
    </recommendedName>
</protein>
<dbReference type="PROSITE" id="PS01047">
    <property type="entry name" value="HMA_1"/>
    <property type="match status" value="1"/>
</dbReference>
<dbReference type="EMBL" id="LDRB01000002">
    <property type="protein sequence ID" value="KTR43258.1"/>
    <property type="molecule type" value="Genomic_DNA"/>
</dbReference>
<evidence type="ECO:0000313" key="3">
    <source>
        <dbReference type="EMBL" id="KTR43258.1"/>
    </source>
</evidence>
<dbReference type="RefSeq" id="WP_058727289.1">
    <property type="nucleotide sequence ID" value="NZ_LDRB01000002.1"/>
</dbReference>
<dbReference type="InterPro" id="IPR036163">
    <property type="entry name" value="HMA_dom_sf"/>
</dbReference>
<comment type="caution">
    <text evidence="3">The sequence shown here is derived from an EMBL/GenBank/DDBJ whole genome shotgun (WGS) entry which is preliminary data.</text>
</comment>
<dbReference type="SUPFAM" id="SSF55008">
    <property type="entry name" value="HMA, heavy metal-associated domain"/>
    <property type="match status" value="1"/>
</dbReference>
<evidence type="ECO:0000256" key="1">
    <source>
        <dbReference type="ARBA" id="ARBA00022723"/>
    </source>
</evidence>
<accession>A0ABR5SBA6</accession>
<dbReference type="InterPro" id="IPR006121">
    <property type="entry name" value="HMA_dom"/>
</dbReference>
<evidence type="ECO:0000313" key="4">
    <source>
        <dbReference type="Proteomes" id="UP000078335"/>
    </source>
</evidence>
<evidence type="ECO:0000259" key="2">
    <source>
        <dbReference type="PROSITE" id="PS50846"/>
    </source>
</evidence>
<name>A0ABR5SBA6_9MICO</name>
<keyword evidence="4" id="KW-1185">Reference proteome</keyword>
<feature type="domain" description="HMA" evidence="2">
    <location>
        <begin position="2"/>
        <end position="70"/>
    </location>
</feature>